<dbReference type="GO" id="GO:0015074">
    <property type="term" value="P:DNA integration"/>
    <property type="evidence" value="ECO:0007669"/>
    <property type="project" value="InterPro"/>
</dbReference>
<reference evidence="4 5" key="1">
    <citation type="submission" date="2021-04" db="EMBL/GenBank/DDBJ databases">
        <authorList>
            <person name="De Guttry C."/>
            <person name="Zahm M."/>
            <person name="Klopp C."/>
            <person name="Cabau C."/>
            <person name="Louis A."/>
            <person name="Berthelot C."/>
            <person name="Parey E."/>
            <person name="Roest Crollius H."/>
            <person name="Montfort J."/>
            <person name="Robinson-Rechavi M."/>
            <person name="Bucao C."/>
            <person name="Bouchez O."/>
            <person name="Gislard M."/>
            <person name="Lluch J."/>
            <person name="Milhes M."/>
            <person name="Lampietro C."/>
            <person name="Lopez Roques C."/>
            <person name="Donnadieu C."/>
            <person name="Braasch I."/>
            <person name="Desvignes T."/>
            <person name="Postlethwait J."/>
            <person name="Bobe J."/>
            <person name="Wedekind C."/>
            <person name="Guiguen Y."/>
        </authorList>
    </citation>
    <scope>NUCLEOTIDE SEQUENCE [LARGE SCALE GENOMIC DNA]</scope>
    <source>
        <strain evidence="4">Cs_M1</strain>
        <tissue evidence="4">Blood</tissue>
    </source>
</reference>
<name>A0AAN8MDW3_9TELE</name>
<dbReference type="Pfam" id="PF07654">
    <property type="entry name" value="C1-set"/>
    <property type="match status" value="3"/>
</dbReference>
<accession>A0AAN8MDW3</accession>
<dbReference type="CDD" id="cd00098">
    <property type="entry name" value="IgC1"/>
    <property type="match status" value="2"/>
</dbReference>
<dbReference type="InterPro" id="IPR050380">
    <property type="entry name" value="Immune_Resp_Modulators"/>
</dbReference>
<gene>
    <name evidence="4" type="ORF">J4Q44_G00011920</name>
</gene>
<feature type="compositionally biased region" description="Polar residues" evidence="2">
    <location>
        <begin position="1012"/>
        <end position="1021"/>
    </location>
</feature>
<dbReference type="InterPro" id="IPR002492">
    <property type="entry name" value="Transposase_Tc1-like"/>
</dbReference>
<dbReference type="Pfam" id="PF01498">
    <property type="entry name" value="HTH_Tnp_Tc3_2"/>
    <property type="match status" value="1"/>
</dbReference>
<feature type="domain" description="Ig-like" evidence="3">
    <location>
        <begin position="827"/>
        <end position="936"/>
    </location>
</feature>
<evidence type="ECO:0000313" key="4">
    <source>
        <dbReference type="EMBL" id="KAK6329214.1"/>
    </source>
</evidence>
<dbReference type="InterPro" id="IPR003597">
    <property type="entry name" value="Ig_C1-set"/>
</dbReference>
<dbReference type="InterPro" id="IPR013783">
    <property type="entry name" value="Ig-like_fold"/>
</dbReference>
<evidence type="ECO:0000313" key="5">
    <source>
        <dbReference type="Proteomes" id="UP001356427"/>
    </source>
</evidence>
<dbReference type="Gene3D" id="3.30.420.10">
    <property type="entry name" value="Ribonuclease H-like superfamily/Ribonuclease H"/>
    <property type="match status" value="1"/>
</dbReference>
<dbReference type="GO" id="GO:0006313">
    <property type="term" value="P:DNA transposition"/>
    <property type="evidence" value="ECO:0007669"/>
    <property type="project" value="InterPro"/>
</dbReference>
<organism evidence="4 5">
    <name type="scientific">Coregonus suidteri</name>
    <dbReference type="NCBI Taxonomy" id="861788"/>
    <lineage>
        <taxon>Eukaryota</taxon>
        <taxon>Metazoa</taxon>
        <taxon>Chordata</taxon>
        <taxon>Craniata</taxon>
        <taxon>Vertebrata</taxon>
        <taxon>Euteleostomi</taxon>
        <taxon>Actinopterygii</taxon>
        <taxon>Neopterygii</taxon>
        <taxon>Teleostei</taxon>
        <taxon>Protacanthopterygii</taxon>
        <taxon>Salmoniformes</taxon>
        <taxon>Salmonidae</taxon>
        <taxon>Coregoninae</taxon>
        <taxon>Coregonus</taxon>
    </lineage>
</organism>
<dbReference type="Pfam" id="PF07686">
    <property type="entry name" value="V-set"/>
    <property type="match status" value="1"/>
</dbReference>
<dbReference type="SMART" id="SM00409">
    <property type="entry name" value="IG"/>
    <property type="match status" value="4"/>
</dbReference>
<feature type="domain" description="Ig-like" evidence="3">
    <location>
        <begin position="450"/>
        <end position="539"/>
    </location>
</feature>
<dbReference type="SUPFAM" id="SSF48726">
    <property type="entry name" value="Immunoglobulin"/>
    <property type="match status" value="5"/>
</dbReference>
<proteinExistence type="predicted"/>
<dbReference type="PROSITE" id="PS50835">
    <property type="entry name" value="IG_LIKE"/>
    <property type="match status" value="4"/>
</dbReference>
<dbReference type="Proteomes" id="UP001356427">
    <property type="component" value="Unassembled WGS sequence"/>
</dbReference>
<dbReference type="EMBL" id="JAGTTL010000001">
    <property type="protein sequence ID" value="KAK6329214.1"/>
    <property type="molecule type" value="Genomic_DNA"/>
</dbReference>
<keyword evidence="1" id="KW-0393">Immunoglobulin domain</keyword>
<feature type="domain" description="Ig-like" evidence="3">
    <location>
        <begin position="229"/>
        <end position="342"/>
    </location>
</feature>
<dbReference type="AlphaFoldDB" id="A0AAN8MDW3"/>
<protein>
    <recommendedName>
        <fullName evidence="3">Ig-like domain-containing protein</fullName>
    </recommendedName>
</protein>
<dbReference type="InterPro" id="IPR013106">
    <property type="entry name" value="Ig_V-set"/>
</dbReference>
<dbReference type="InterPro" id="IPR007110">
    <property type="entry name" value="Ig-like_dom"/>
</dbReference>
<keyword evidence="5" id="KW-1185">Reference proteome</keyword>
<feature type="domain" description="Ig-like" evidence="3">
    <location>
        <begin position="348"/>
        <end position="439"/>
    </location>
</feature>
<dbReference type="Pfam" id="PF13358">
    <property type="entry name" value="DDE_3"/>
    <property type="match status" value="1"/>
</dbReference>
<feature type="region of interest" description="Disordered" evidence="2">
    <location>
        <begin position="1012"/>
        <end position="1031"/>
    </location>
</feature>
<evidence type="ECO:0000256" key="1">
    <source>
        <dbReference type="ARBA" id="ARBA00023319"/>
    </source>
</evidence>
<comment type="caution">
    <text evidence="4">The sequence shown here is derived from an EMBL/GenBank/DDBJ whole genome shotgun (WGS) entry which is preliminary data.</text>
</comment>
<evidence type="ECO:0000259" key="3">
    <source>
        <dbReference type="PROSITE" id="PS50835"/>
    </source>
</evidence>
<sequence length="1130" mass="125731">MQDLTSWGINDHEEGEGKTISNTLRRHGLKSCSARKVPLLKPAHVQARLKFANDHLDDPEEEWEKVMWSDETEIELFGLNSTRRVWRKKKDEYNPKNTIPTMKHGGGNIILWGCFSAKGTGRLHRIEGRMDGAMYREILANNLLTSVRALKMGRGWVFQHDNDPKHTARATKEWLHKKHLKFLEWPSQSPDLNPIENLWRELKVRIAQRQPRNLKDLEKVCMEEWAKIPAAVCANLVKTYRKLSPTDVWVRPYASALLPCSISVPPVDDSLLGVSWTSNGFHIASFGTTDDNHVDKGFNWDTSLFVNGTFSLTVLNATLDQQGVYECKVSYNISELHSSNVTLGIKVPPTLSIPSTVVVLDVESELQCIAEGFSPPLIYFSWTRAGEVVQLEQAVTAVDRTPEGTYWVVNILKFIPLVDDQNVIYGCVVTHAALDKLLSLEFQLSFVYLPTVTLSAVPLPSRDSLLTLSCDIEGFYPEDVSVSWLQNGTELPAPLLSKAGPDGTFRTRRYYTLSPEQRELAGEVECVVHQPSVTEPVVTSLDLAEIDPIIETETVLTKSAKASVALMCISLVLVFLLCFGFSWRRSDEKQKSLNVSGIILPPRVIVGQKGRVTVSVEGRRVDRVQITWFLNDTPISDTSHTVSEKGPLLPSGSNMGYYKLHTQGPLHSTGDSSKQRLLSSLSFIPQICIHKGAVFKCQVSYVGKDKVVVERVSDMFTILAPPEVSEIQLTEAGVDSGVVTLTTQASRFHPDIITFRWFCQGGELSPVASQALSAPRPDTQGFFSAMSQCKLPRAELEHGGTKVWVSVHHIALKLPVTRETRGFIKRPNVSEIISSASFPGQHLTLGCDMTGFYPPDISVTWLRLREGEVDDREEEVIEGGEIWGPMLSGPSTYRANATLRKGEIKEEKKERAGGVVCRVEHCSLEEPIERRWRNVNIAAPSIPSSLTVRWTSEGVGVFSLLLTGGHPKAKVLWAAGGTTLIPLVSNETGGKGEDGQRELRSVCALERSTRRLSQTDGNGQMDSRKNGHTLKTKAAVTDPDAEGIEYIDERDGENNNVERKVTQMEVEDESGEEGEEGMETLHINRVNVRKGPRGDERARLRVSVEITHPALKLPVHRTWTEPNEEVSSSL</sequence>
<dbReference type="InterPro" id="IPR036397">
    <property type="entry name" value="RNaseH_sf"/>
</dbReference>
<dbReference type="InterPro" id="IPR038717">
    <property type="entry name" value="Tc1-like_DDE_dom"/>
</dbReference>
<dbReference type="CDD" id="cd00096">
    <property type="entry name" value="Ig"/>
    <property type="match status" value="1"/>
</dbReference>
<dbReference type="Gene3D" id="2.60.40.10">
    <property type="entry name" value="Immunoglobulins"/>
    <property type="match status" value="6"/>
</dbReference>
<dbReference type="GO" id="GO:0003677">
    <property type="term" value="F:DNA binding"/>
    <property type="evidence" value="ECO:0007669"/>
    <property type="project" value="InterPro"/>
</dbReference>
<evidence type="ECO:0000256" key="2">
    <source>
        <dbReference type="SAM" id="MobiDB-lite"/>
    </source>
</evidence>
<dbReference type="SMART" id="SM00407">
    <property type="entry name" value="IGc1"/>
    <property type="match status" value="3"/>
</dbReference>
<dbReference type="PANTHER" id="PTHR23411">
    <property type="entry name" value="TAPASIN"/>
    <property type="match status" value="1"/>
</dbReference>
<dbReference type="InterPro" id="IPR003599">
    <property type="entry name" value="Ig_sub"/>
</dbReference>
<dbReference type="InterPro" id="IPR036179">
    <property type="entry name" value="Ig-like_dom_sf"/>
</dbReference>